<evidence type="ECO:0000313" key="1">
    <source>
        <dbReference type="EMBL" id="PMB82391.1"/>
    </source>
</evidence>
<evidence type="ECO:0000313" key="2">
    <source>
        <dbReference type="Proteomes" id="UP000239920"/>
    </source>
</evidence>
<sequence>MTLKDTSNTDIVAARIVAVNGRSVKVITEDGQKLRIPLTQKYLQDKNWLASLRDILNAGIWIPVNRHLKRLFNYDWLTGPDPATASAKN</sequence>
<reference evidence="1 2" key="1">
    <citation type="submission" date="2017-09" db="EMBL/GenBank/DDBJ databases">
        <title>Bacterial strain isolated from the female urinary microbiota.</title>
        <authorList>
            <person name="Thomas-White K."/>
            <person name="Kumar N."/>
            <person name="Forster S."/>
            <person name="Putonti C."/>
            <person name="Lawley T."/>
            <person name="Wolfe A.J."/>
        </authorList>
    </citation>
    <scope>NUCLEOTIDE SEQUENCE [LARGE SCALE GENOMIC DNA]</scope>
    <source>
        <strain evidence="1 2">UMB0683</strain>
    </source>
</reference>
<dbReference type="EMBL" id="PNFV01000006">
    <property type="protein sequence ID" value="PMB82391.1"/>
    <property type="molecule type" value="Genomic_DNA"/>
</dbReference>
<dbReference type="OrthoDB" id="2156798at2"/>
<gene>
    <name evidence="1" type="ORF">CK797_06310</name>
</gene>
<accession>A0A2J6NM42</accession>
<dbReference type="RefSeq" id="WP_104688915.1">
    <property type="nucleotide sequence ID" value="NZ_JBKTHY010000005.1"/>
</dbReference>
<protein>
    <submittedName>
        <fullName evidence="1">Uncharacterized protein</fullName>
    </submittedName>
</protein>
<dbReference type="AlphaFoldDB" id="A0A2J6NM42"/>
<comment type="caution">
    <text evidence="1">The sequence shown here is derived from an EMBL/GenBank/DDBJ whole genome shotgun (WGS) entry which is preliminary data.</text>
</comment>
<dbReference type="Proteomes" id="UP000239920">
    <property type="component" value="Unassembled WGS sequence"/>
</dbReference>
<organism evidence="1 2">
    <name type="scientific">Limosilactobacillus pontis</name>
    <dbReference type="NCBI Taxonomy" id="35787"/>
    <lineage>
        <taxon>Bacteria</taxon>
        <taxon>Bacillati</taxon>
        <taxon>Bacillota</taxon>
        <taxon>Bacilli</taxon>
        <taxon>Lactobacillales</taxon>
        <taxon>Lactobacillaceae</taxon>
        <taxon>Limosilactobacillus</taxon>
    </lineage>
</organism>
<proteinExistence type="predicted"/>
<name>A0A2J6NM42_9LACO</name>